<feature type="compositionally biased region" description="Basic and acidic residues" evidence="6">
    <location>
        <begin position="296"/>
        <end position="314"/>
    </location>
</feature>
<dbReference type="PRINTS" id="PR00419">
    <property type="entry name" value="ADXRDTASE"/>
</dbReference>
<keyword evidence="3" id="KW-0274">FAD</keyword>
<evidence type="ECO:0000256" key="4">
    <source>
        <dbReference type="ARBA" id="ARBA00022857"/>
    </source>
</evidence>
<dbReference type="PANTHER" id="PTHR48467:SF1">
    <property type="entry name" value="GLUTAMATE SYNTHASE 1 [NADH], CHLOROPLASTIC-LIKE"/>
    <property type="match status" value="1"/>
</dbReference>
<name>A0A8S1J1T3_9CHLO</name>
<comment type="caution">
    <text evidence="8">The sequence shown here is derived from an EMBL/GenBank/DDBJ whole genome shotgun (WGS) entry which is preliminary data.</text>
</comment>
<feature type="region of interest" description="Disordered" evidence="6">
    <location>
        <begin position="292"/>
        <end position="375"/>
    </location>
</feature>
<dbReference type="InterPro" id="IPR055275">
    <property type="entry name" value="Ferredox_Rdtase"/>
</dbReference>
<evidence type="ECO:0000259" key="7">
    <source>
        <dbReference type="Pfam" id="PF07992"/>
    </source>
</evidence>
<dbReference type="GO" id="GO:0016491">
    <property type="term" value="F:oxidoreductase activity"/>
    <property type="evidence" value="ECO:0007669"/>
    <property type="project" value="UniProtKB-KW"/>
</dbReference>
<gene>
    <name evidence="8" type="ORF">OSTQU699_LOCUS2898</name>
</gene>
<keyword evidence="9" id="KW-1185">Reference proteome</keyword>
<sequence length="707" mass="74726">MLHRAVSLLLRARPPLPPALLGPHLPSRLHSSSPSPLRFCVVGAGPAGFYAADRLLRRHGDRATVDILDRLPTPFGLVASGVAPDHADTKNVTRKFARLAEDPRVTFFGNVAVGRDDVVSVGELRALYHGVVIAHGAEGERRLGVAGEDLPGVFSARDFVWWYNGHPDAANLDVDLSSVRDVVIVGLGNVALDCARILLKHPNELAATDVAGHALAQLKMSSVCSVRIVGRRGPAQAGFTPKELREVLGLPGVRRFVRDRDLRLGEGDEVEIKKSRPRARVHAILQKAAKESLLNEGRETSGDGQATHEEKAARDPLSNEGDNSKDGKAPSEQKAAIGPASKEGRDKSGAGHAPPEQKTAGEGGMGAPSMTGGKSLHLHFLRSPVEMIAGPGGAQVGSMKVEVNELTRTSDGGPAGVVGTGVYEELPAQMVLKTIGYRTLPLPGVPFDERRAVVPHRAGRVVGRDGDPVPGLYVCGWAKRGPSGVIGTNLIDAEETAGSVWEDAAKMEAQGEAPGGGEGLRRLLTGRGVQVVGWEGWRTLEAAEIEGGRILGKAREKVTSVEEMLRLALQGRVLNFGARGLEKKRSIAPPVCASGIQSGNGPTGSCPFASAMPGIAKEGSLDAVARTCREVSERCTSIRIDQTALQQFVAGLSVPEIKLAVAPVVFPLQFPSIEAHVRALAIFMKPNPPGTLDIQPNGDLHRAVAHA</sequence>
<evidence type="ECO:0000256" key="6">
    <source>
        <dbReference type="SAM" id="MobiDB-lite"/>
    </source>
</evidence>
<keyword evidence="4" id="KW-0521">NADP</keyword>
<proteinExistence type="predicted"/>
<evidence type="ECO:0000256" key="5">
    <source>
        <dbReference type="ARBA" id="ARBA00023002"/>
    </source>
</evidence>
<evidence type="ECO:0000313" key="9">
    <source>
        <dbReference type="Proteomes" id="UP000708148"/>
    </source>
</evidence>
<comment type="cofactor">
    <cofactor evidence="1">
        <name>FAD</name>
        <dbReference type="ChEBI" id="CHEBI:57692"/>
    </cofactor>
</comment>
<dbReference type="PANTHER" id="PTHR48467">
    <property type="entry name" value="GLUTAMATE SYNTHASE 1 [NADH], CHLOROPLASTIC-LIKE"/>
    <property type="match status" value="1"/>
</dbReference>
<keyword evidence="5" id="KW-0560">Oxidoreductase</keyword>
<dbReference type="Gene3D" id="3.40.50.720">
    <property type="entry name" value="NAD(P)-binding Rossmann-like Domain"/>
    <property type="match status" value="2"/>
</dbReference>
<dbReference type="Pfam" id="PF07992">
    <property type="entry name" value="Pyr_redox_2"/>
    <property type="match status" value="1"/>
</dbReference>
<dbReference type="AlphaFoldDB" id="A0A8S1J1T3"/>
<protein>
    <recommendedName>
        <fullName evidence="7">FAD/NAD(P)-binding domain-containing protein</fullName>
    </recommendedName>
</protein>
<dbReference type="OrthoDB" id="333024at2759"/>
<accession>A0A8S1J1T3</accession>
<reference evidence="8" key="1">
    <citation type="submission" date="2020-12" db="EMBL/GenBank/DDBJ databases">
        <authorList>
            <person name="Iha C."/>
        </authorList>
    </citation>
    <scope>NUCLEOTIDE SEQUENCE</scope>
</reference>
<organism evidence="8 9">
    <name type="scientific">Ostreobium quekettii</name>
    <dbReference type="NCBI Taxonomy" id="121088"/>
    <lineage>
        <taxon>Eukaryota</taxon>
        <taxon>Viridiplantae</taxon>
        <taxon>Chlorophyta</taxon>
        <taxon>core chlorophytes</taxon>
        <taxon>Ulvophyceae</taxon>
        <taxon>TCBD clade</taxon>
        <taxon>Bryopsidales</taxon>
        <taxon>Ostreobineae</taxon>
        <taxon>Ostreobiaceae</taxon>
        <taxon>Ostreobium</taxon>
    </lineage>
</organism>
<evidence type="ECO:0000256" key="3">
    <source>
        <dbReference type="ARBA" id="ARBA00022827"/>
    </source>
</evidence>
<feature type="domain" description="FAD/NAD(P)-binding" evidence="7">
    <location>
        <begin position="39"/>
        <end position="201"/>
    </location>
</feature>
<dbReference type="SUPFAM" id="SSF51971">
    <property type="entry name" value="Nucleotide-binding domain"/>
    <property type="match status" value="1"/>
</dbReference>
<evidence type="ECO:0000256" key="2">
    <source>
        <dbReference type="ARBA" id="ARBA00022630"/>
    </source>
</evidence>
<evidence type="ECO:0000256" key="1">
    <source>
        <dbReference type="ARBA" id="ARBA00001974"/>
    </source>
</evidence>
<dbReference type="Proteomes" id="UP000708148">
    <property type="component" value="Unassembled WGS sequence"/>
</dbReference>
<feature type="compositionally biased region" description="Basic and acidic residues" evidence="6">
    <location>
        <begin position="322"/>
        <end position="331"/>
    </location>
</feature>
<keyword evidence="2" id="KW-0285">Flavoprotein</keyword>
<evidence type="ECO:0000313" key="8">
    <source>
        <dbReference type="EMBL" id="CAD7697537.1"/>
    </source>
</evidence>
<dbReference type="EMBL" id="CAJHUC010000672">
    <property type="protein sequence ID" value="CAD7697537.1"/>
    <property type="molecule type" value="Genomic_DNA"/>
</dbReference>
<dbReference type="InterPro" id="IPR023753">
    <property type="entry name" value="FAD/NAD-binding_dom"/>
</dbReference>